<dbReference type="KEGG" id="wso:WSWS_01407"/>
<dbReference type="GO" id="GO:0005886">
    <property type="term" value="C:plasma membrane"/>
    <property type="evidence" value="ECO:0007669"/>
    <property type="project" value="UniProtKB-SubCell"/>
</dbReference>
<evidence type="ECO:0000256" key="7">
    <source>
        <dbReference type="ARBA" id="ARBA00023136"/>
    </source>
</evidence>
<dbReference type="PROSITE" id="PS51257">
    <property type="entry name" value="PROKAR_LIPOPROTEIN"/>
    <property type="match status" value="1"/>
</dbReference>
<accession>A0A288Q7K3</accession>
<sequence length="308" mass="33644">MKQINKYKKLGLATLVGALFVSCGLALFWPNGQQEWLIISQIRLPRMLAALLVGSMVAISSWLVQIVFQEKMIDAANLGLMDGPYFLVLLSIVIVPDLANDRVIIGAVAGGLMMFVISHLQNIHQLYGRSLILSGLATAIFFLAMTHIIASGDGMRGVTLGSVTWLDIIFLLGILTLSGLVLSSYYPKLRFLALPEVQLQQLPLAVDRIRWQSLLIAGVLAGSAASVLGSVLFVGVMMQFMLGMLWHRPMYRRLGLSVLLGMTIFNVGDILSAHMLGSRQLPSADVIQLTAVGVLLVMRGIIYAKRRI</sequence>
<dbReference type="Pfam" id="PF01032">
    <property type="entry name" value="FecCD"/>
    <property type="match status" value="1"/>
</dbReference>
<keyword evidence="6" id="KW-1133">Transmembrane helix</keyword>
<name>A0A288Q7K3_9LACO</name>
<evidence type="ECO:0000313" key="8">
    <source>
        <dbReference type="EMBL" id="RDL05252.1"/>
    </source>
</evidence>
<keyword evidence="3" id="KW-0813">Transport</keyword>
<organism evidence="8 9">
    <name type="scientific">Weissella soli</name>
    <dbReference type="NCBI Taxonomy" id="155866"/>
    <lineage>
        <taxon>Bacteria</taxon>
        <taxon>Bacillati</taxon>
        <taxon>Bacillota</taxon>
        <taxon>Bacilli</taxon>
        <taxon>Lactobacillales</taxon>
        <taxon>Lactobacillaceae</taxon>
        <taxon>Weissella</taxon>
    </lineage>
</organism>
<comment type="caution">
    <text evidence="8">The sequence shown here is derived from an EMBL/GenBank/DDBJ whole genome shotgun (WGS) entry which is preliminary data.</text>
</comment>
<keyword evidence="7" id="KW-0472">Membrane</keyword>
<dbReference type="GO" id="GO:0033214">
    <property type="term" value="P:siderophore-iron import into cell"/>
    <property type="evidence" value="ECO:0007669"/>
    <property type="project" value="TreeGrafter"/>
</dbReference>
<evidence type="ECO:0000313" key="9">
    <source>
        <dbReference type="Proteomes" id="UP000254912"/>
    </source>
</evidence>
<dbReference type="RefSeq" id="WP_070230588.1">
    <property type="nucleotide sequence ID" value="NZ_BJYO01000005.1"/>
</dbReference>
<dbReference type="PANTHER" id="PTHR30472:SF25">
    <property type="entry name" value="ABC TRANSPORTER PERMEASE PROTEIN MJ0876-RELATED"/>
    <property type="match status" value="1"/>
</dbReference>
<dbReference type="Proteomes" id="UP000254912">
    <property type="component" value="Unassembled WGS sequence"/>
</dbReference>
<dbReference type="GeneID" id="94546592"/>
<evidence type="ECO:0000256" key="4">
    <source>
        <dbReference type="ARBA" id="ARBA00022475"/>
    </source>
</evidence>
<evidence type="ECO:0000256" key="3">
    <source>
        <dbReference type="ARBA" id="ARBA00022448"/>
    </source>
</evidence>
<dbReference type="PANTHER" id="PTHR30472">
    <property type="entry name" value="FERRIC ENTEROBACTIN TRANSPORT SYSTEM PERMEASE PROTEIN"/>
    <property type="match status" value="1"/>
</dbReference>
<evidence type="ECO:0000256" key="2">
    <source>
        <dbReference type="ARBA" id="ARBA00007935"/>
    </source>
</evidence>
<keyword evidence="9" id="KW-1185">Reference proteome</keyword>
<dbReference type="AlphaFoldDB" id="A0A288Q7K3"/>
<comment type="similarity">
    <text evidence="2">Belongs to the binding-protein-dependent transport system permease family. FecCD subfamily.</text>
</comment>
<gene>
    <name evidence="8" type="ORF">DFP99_1201</name>
</gene>
<evidence type="ECO:0000256" key="1">
    <source>
        <dbReference type="ARBA" id="ARBA00004651"/>
    </source>
</evidence>
<dbReference type="SUPFAM" id="SSF81345">
    <property type="entry name" value="ABC transporter involved in vitamin B12 uptake, BtuC"/>
    <property type="match status" value="1"/>
</dbReference>
<keyword evidence="5" id="KW-0812">Transmembrane</keyword>
<evidence type="ECO:0000256" key="5">
    <source>
        <dbReference type="ARBA" id="ARBA00022692"/>
    </source>
</evidence>
<dbReference type="EMBL" id="QRAS01000003">
    <property type="protein sequence ID" value="RDL05252.1"/>
    <property type="molecule type" value="Genomic_DNA"/>
</dbReference>
<comment type="subcellular location">
    <subcellularLocation>
        <location evidence="1">Cell membrane</location>
        <topology evidence="1">Multi-pass membrane protein</topology>
    </subcellularLocation>
</comment>
<dbReference type="Gene3D" id="1.10.3470.10">
    <property type="entry name" value="ABC transporter involved in vitamin B12 uptake, BtuC"/>
    <property type="match status" value="1"/>
</dbReference>
<keyword evidence="4" id="KW-1003">Cell membrane</keyword>
<dbReference type="InterPro" id="IPR037294">
    <property type="entry name" value="ABC_BtuC-like"/>
</dbReference>
<dbReference type="InterPro" id="IPR000522">
    <property type="entry name" value="ABC_transptr_permease_BtuC"/>
</dbReference>
<evidence type="ECO:0000256" key="6">
    <source>
        <dbReference type="ARBA" id="ARBA00022989"/>
    </source>
</evidence>
<protein>
    <submittedName>
        <fullName evidence="8">ABC-type Fe3+-siderophore transport system permease subunit</fullName>
    </submittedName>
</protein>
<dbReference type="GO" id="GO:0022857">
    <property type="term" value="F:transmembrane transporter activity"/>
    <property type="evidence" value="ECO:0007669"/>
    <property type="project" value="InterPro"/>
</dbReference>
<proteinExistence type="inferred from homology"/>
<reference evidence="8 9" key="1">
    <citation type="submission" date="2018-07" db="EMBL/GenBank/DDBJ databases">
        <title>Genomic Encyclopedia of Type Strains, Phase III (KMG-III): the genomes of soil and plant-associated and newly described type strains.</title>
        <authorList>
            <person name="Whitman W."/>
        </authorList>
    </citation>
    <scope>NUCLEOTIDE SEQUENCE [LARGE SCALE GENOMIC DNA]</scope>
    <source>
        <strain evidence="8 9">CECT 7031</strain>
    </source>
</reference>